<feature type="transmembrane region" description="Helical" evidence="5">
    <location>
        <begin position="71"/>
        <end position="90"/>
    </location>
</feature>
<dbReference type="GO" id="GO:0016020">
    <property type="term" value="C:membrane"/>
    <property type="evidence" value="ECO:0007669"/>
    <property type="project" value="UniProtKB-SubCell"/>
</dbReference>
<reference evidence="6 7" key="1">
    <citation type="submission" date="2023-02" db="EMBL/GenBank/DDBJ databases">
        <authorList>
            <person name="Olszewska D."/>
        </authorList>
    </citation>
    <scope>NUCLEOTIDE SEQUENCE [LARGE SCALE GENOMIC DNA]</scope>
    <source>
        <strain evidence="6 7">FDU301</strain>
    </source>
</reference>
<proteinExistence type="predicted"/>
<name>A0ABD4WWS0_PRIMG</name>
<evidence type="ECO:0000313" key="6">
    <source>
        <dbReference type="EMBL" id="MDD9784710.1"/>
    </source>
</evidence>
<comment type="caution">
    <text evidence="6">The sequence shown here is derived from an EMBL/GenBank/DDBJ whole genome shotgun (WGS) entry which is preliminary data.</text>
</comment>
<dbReference type="EMBL" id="JARAOX010000207">
    <property type="protein sequence ID" value="MDD9784710.1"/>
    <property type="molecule type" value="Genomic_DNA"/>
</dbReference>
<dbReference type="Gene3D" id="1.20.1740.10">
    <property type="entry name" value="Amino acid/polyamine transporter I"/>
    <property type="match status" value="1"/>
</dbReference>
<dbReference type="Pfam" id="PF13520">
    <property type="entry name" value="AA_permease_2"/>
    <property type="match status" value="1"/>
</dbReference>
<keyword evidence="3 5" id="KW-1133">Transmembrane helix</keyword>
<evidence type="ECO:0000256" key="4">
    <source>
        <dbReference type="ARBA" id="ARBA00023136"/>
    </source>
</evidence>
<keyword evidence="4 5" id="KW-0472">Membrane</keyword>
<comment type="subcellular location">
    <subcellularLocation>
        <location evidence="1">Membrane</location>
        <topology evidence="1">Multi-pass membrane protein</topology>
    </subcellularLocation>
</comment>
<dbReference type="PANTHER" id="PTHR47704:SF1">
    <property type="entry name" value="POTASSIUM TRANSPORTER KIMA"/>
    <property type="match status" value="1"/>
</dbReference>
<feature type="non-terminal residue" evidence="6">
    <location>
        <position position="102"/>
    </location>
</feature>
<dbReference type="PANTHER" id="PTHR47704">
    <property type="entry name" value="POTASSIUM TRANSPORTER KIMA"/>
    <property type="match status" value="1"/>
</dbReference>
<sequence>ALTSAFPVLHDYRVIIACLLVIFIMVLNLRGVTESASALAYPVYLFVVALVLLIVIGIWKVATGQVSPDVHPAIGTAVPGISLFLLLRAFSSGCSALTGVEA</sequence>
<feature type="non-terminal residue" evidence="6">
    <location>
        <position position="1"/>
    </location>
</feature>
<evidence type="ECO:0000256" key="3">
    <source>
        <dbReference type="ARBA" id="ARBA00022989"/>
    </source>
</evidence>
<feature type="transmembrane region" description="Helical" evidence="5">
    <location>
        <begin position="12"/>
        <end position="29"/>
    </location>
</feature>
<evidence type="ECO:0000313" key="7">
    <source>
        <dbReference type="Proteomes" id="UP001213771"/>
    </source>
</evidence>
<evidence type="ECO:0000256" key="2">
    <source>
        <dbReference type="ARBA" id="ARBA00022692"/>
    </source>
</evidence>
<dbReference type="RefSeq" id="WP_274589241.1">
    <property type="nucleotide sequence ID" value="NZ_JARAOX010000207.1"/>
</dbReference>
<dbReference type="AlphaFoldDB" id="A0ABD4WWS0"/>
<feature type="transmembrane region" description="Helical" evidence="5">
    <location>
        <begin position="41"/>
        <end position="59"/>
    </location>
</feature>
<dbReference type="InterPro" id="IPR053153">
    <property type="entry name" value="APC_K+_Transporter"/>
</dbReference>
<accession>A0ABD4WWS0</accession>
<dbReference type="Proteomes" id="UP001213771">
    <property type="component" value="Unassembled WGS sequence"/>
</dbReference>
<keyword evidence="2 5" id="KW-0812">Transmembrane</keyword>
<dbReference type="InterPro" id="IPR002293">
    <property type="entry name" value="AA/rel_permease1"/>
</dbReference>
<evidence type="ECO:0000256" key="1">
    <source>
        <dbReference type="ARBA" id="ARBA00004141"/>
    </source>
</evidence>
<evidence type="ECO:0000256" key="5">
    <source>
        <dbReference type="SAM" id="Phobius"/>
    </source>
</evidence>
<organism evidence="6 7">
    <name type="scientific">Priestia megaterium</name>
    <name type="common">Bacillus megaterium</name>
    <dbReference type="NCBI Taxonomy" id="1404"/>
    <lineage>
        <taxon>Bacteria</taxon>
        <taxon>Bacillati</taxon>
        <taxon>Bacillota</taxon>
        <taxon>Bacilli</taxon>
        <taxon>Bacillales</taxon>
        <taxon>Bacillaceae</taxon>
        <taxon>Priestia</taxon>
    </lineage>
</organism>
<protein>
    <submittedName>
        <fullName evidence="6">Amino acid permease</fullName>
    </submittedName>
</protein>
<gene>
    <name evidence="6" type="ORF">PVE99_20330</name>
</gene>